<protein>
    <submittedName>
        <fullName evidence="2">Uncharacterized protein</fullName>
    </submittedName>
</protein>
<comment type="caution">
    <text evidence="2">The sequence shown here is derived from an EMBL/GenBank/DDBJ whole genome shotgun (WGS) entry which is preliminary data.</text>
</comment>
<proteinExistence type="predicted"/>
<sequence>MKKILLPKRVISLDKVEETFPTFYQRFLESDWICFAAEPCKVNEQWVREFYANLVEIDMASRLIRIRGNVVDYGPEVFNRELKMHNTLSLVVPSLIMELCKRAKVEVLPSDTWMEPKIFIFPLKMRGEGLVVKIKKMKIDYDKSVHVVDDSPMHPVVGPFYSLASELRVVQELVEKLPQGTSESSAGPRSYVPQSEFDAYLSDQGKQKSQLANLRRPMLAWPSHMANEPLPLSRSDDEEDEPDTWSDDGRDEDREATETSGED</sequence>
<dbReference type="AlphaFoldDB" id="A0A9J5W6J8"/>
<feature type="region of interest" description="Disordered" evidence="1">
    <location>
        <begin position="202"/>
        <end position="263"/>
    </location>
</feature>
<gene>
    <name evidence="2" type="ORF">H5410_061009</name>
</gene>
<organism evidence="2 3">
    <name type="scientific">Solanum commersonii</name>
    <name type="common">Commerson's wild potato</name>
    <name type="synonym">Commerson's nightshade</name>
    <dbReference type="NCBI Taxonomy" id="4109"/>
    <lineage>
        <taxon>Eukaryota</taxon>
        <taxon>Viridiplantae</taxon>
        <taxon>Streptophyta</taxon>
        <taxon>Embryophyta</taxon>
        <taxon>Tracheophyta</taxon>
        <taxon>Spermatophyta</taxon>
        <taxon>Magnoliopsida</taxon>
        <taxon>eudicotyledons</taxon>
        <taxon>Gunneridae</taxon>
        <taxon>Pentapetalae</taxon>
        <taxon>asterids</taxon>
        <taxon>lamiids</taxon>
        <taxon>Solanales</taxon>
        <taxon>Solanaceae</taxon>
        <taxon>Solanoideae</taxon>
        <taxon>Solaneae</taxon>
        <taxon>Solanum</taxon>
    </lineage>
</organism>
<name>A0A9J5W6J8_SOLCO</name>
<evidence type="ECO:0000313" key="2">
    <source>
        <dbReference type="EMBL" id="KAG5571243.1"/>
    </source>
</evidence>
<dbReference type="EMBL" id="JACXVP010000012">
    <property type="protein sequence ID" value="KAG5571243.1"/>
    <property type="molecule type" value="Genomic_DNA"/>
</dbReference>
<evidence type="ECO:0000256" key="1">
    <source>
        <dbReference type="SAM" id="MobiDB-lite"/>
    </source>
</evidence>
<evidence type="ECO:0000313" key="3">
    <source>
        <dbReference type="Proteomes" id="UP000824120"/>
    </source>
</evidence>
<dbReference type="Proteomes" id="UP000824120">
    <property type="component" value="Chromosome 12"/>
</dbReference>
<feature type="compositionally biased region" description="Acidic residues" evidence="1">
    <location>
        <begin position="236"/>
        <end position="246"/>
    </location>
</feature>
<reference evidence="2 3" key="1">
    <citation type="submission" date="2020-09" db="EMBL/GenBank/DDBJ databases">
        <title>De no assembly of potato wild relative species, Solanum commersonii.</title>
        <authorList>
            <person name="Cho K."/>
        </authorList>
    </citation>
    <scope>NUCLEOTIDE SEQUENCE [LARGE SCALE GENOMIC DNA]</scope>
    <source>
        <strain evidence="2">LZ3.2</strain>
        <tissue evidence="2">Leaf</tissue>
    </source>
</reference>
<feature type="compositionally biased region" description="Basic and acidic residues" evidence="1">
    <location>
        <begin position="247"/>
        <end position="257"/>
    </location>
</feature>
<keyword evidence="3" id="KW-1185">Reference proteome</keyword>
<accession>A0A9J5W6J8</accession>